<evidence type="ECO:0000313" key="2">
    <source>
        <dbReference type="Proteomes" id="UP000507245"/>
    </source>
</evidence>
<keyword evidence="2" id="KW-1185">Reference proteome</keyword>
<dbReference type="AlphaFoldDB" id="A0A6J5XCK6"/>
<gene>
    <name evidence="1" type="ORF">ORAREDHAP_LOCUS30962</name>
</gene>
<sequence length="77" mass="8455">MDPIDCPQRIGNLKGDVGVSMDPIDCPQEIGNPQGDIKTDMNPIDRPQRIGNLRVMLGSAWTKIVCGVLKHNIFVVL</sequence>
<name>A0A6J5XCK6_PRUAR</name>
<accession>A0A6J5XCK6</accession>
<reference evidence="2" key="1">
    <citation type="journal article" date="2020" name="Genome Biol.">
        <title>Gamete binning: chromosome-level and haplotype-resolved genome assembly enabled by high-throughput single-cell sequencing of gamete genomes.</title>
        <authorList>
            <person name="Campoy J.A."/>
            <person name="Sun H."/>
            <person name="Goel M."/>
            <person name="Jiao W.-B."/>
            <person name="Folz-Donahue K."/>
            <person name="Wang N."/>
            <person name="Rubio M."/>
            <person name="Liu C."/>
            <person name="Kukat C."/>
            <person name="Ruiz D."/>
            <person name="Huettel B."/>
            <person name="Schneeberger K."/>
        </authorList>
    </citation>
    <scope>NUCLEOTIDE SEQUENCE [LARGE SCALE GENOMIC DNA]</scope>
    <source>
        <strain evidence="2">cv. Rojo Pasion</strain>
    </source>
</reference>
<dbReference type="OrthoDB" id="10402846at2759"/>
<dbReference type="Proteomes" id="UP000507245">
    <property type="component" value="Unassembled WGS sequence"/>
</dbReference>
<dbReference type="EMBL" id="CAEKKB010000005">
    <property type="protein sequence ID" value="CAB4309655.1"/>
    <property type="molecule type" value="Genomic_DNA"/>
</dbReference>
<protein>
    <submittedName>
        <fullName evidence="1">Uncharacterized protein</fullName>
    </submittedName>
</protein>
<proteinExistence type="predicted"/>
<evidence type="ECO:0000313" key="1">
    <source>
        <dbReference type="EMBL" id="CAB4309655.1"/>
    </source>
</evidence>
<organism evidence="1 2">
    <name type="scientific">Prunus armeniaca</name>
    <name type="common">Apricot</name>
    <name type="synonym">Armeniaca vulgaris</name>
    <dbReference type="NCBI Taxonomy" id="36596"/>
    <lineage>
        <taxon>Eukaryota</taxon>
        <taxon>Viridiplantae</taxon>
        <taxon>Streptophyta</taxon>
        <taxon>Embryophyta</taxon>
        <taxon>Tracheophyta</taxon>
        <taxon>Spermatophyta</taxon>
        <taxon>Magnoliopsida</taxon>
        <taxon>eudicotyledons</taxon>
        <taxon>Gunneridae</taxon>
        <taxon>Pentapetalae</taxon>
        <taxon>rosids</taxon>
        <taxon>fabids</taxon>
        <taxon>Rosales</taxon>
        <taxon>Rosaceae</taxon>
        <taxon>Amygdaloideae</taxon>
        <taxon>Amygdaleae</taxon>
        <taxon>Prunus</taxon>
    </lineage>
</organism>